<dbReference type="AlphaFoldDB" id="A0A0L7KJS1"/>
<protein>
    <submittedName>
        <fullName evidence="2">Cytochrome P450, family 4, subfamily V, polypeptide 2</fullName>
    </submittedName>
</protein>
<dbReference type="EMBL" id="JTDY01009373">
    <property type="protein sequence ID" value="KOB63598.1"/>
    <property type="molecule type" value="Genomic_DNA"/>
</dbReference>
<feature type="region of interest" description="Disordered" evidence="1">
    <location>
        <begin position="1"/>
        <end position="23"/>
    </location>
</feature>
<evidence type="ECO:0000256" key="1">
    <source>
        <dbReference type="SAM" id="MobiDB-lite"/>
    </source>
</evidence>
<comment type="caution">
    <text evidence="2">The sequence shown here is derived from an EMBL/GenBank/DDBJ whole genome shotgun (WGS) entry which is preliminary data.</text>
</comment>
<dbReference type="Proteomes" id="UP000037510">
    <property type="component" value="Unassembled WGS sequence"/>
</dbReference>
<sequence length="86" mass="9279">MLGQFTPPCSPPRPMEVGGGHGASSDALFSCSGSGKTFSMLSMKTTISHVVRRFRITADITKLVLKEDVLLKPASGQYIILEPRID</sequence>
<name>A0A0L7KJS1_OPEBR</name>
<gene>
    <name evidence="2" type="ORF">OBRU01_24554</name>
</gene>
<proteinExistence type="predicted"/>
<evidence type="ECO:0000313" key="2">
    <source>
        <dbReference type="EMBL" id="KOB63598.1"/>
    </source>
</evidence>
<reference evidence="2 3" key="1">
    <citation type="journal article" date="2015" name="Genome Biol. Evol.">
        <title>The genome of winter moth (Operophtera brumata) provides a genomic perspective on sexual dimorphism and phenology.</title>
        <authorList>
            <person name="Derks M.F."/>
            <person name="Smit S."/>
            <person name="Salis L."/>
            <person name="Schijlen E."/>
            <person name="Bossers A."/>
            <person name="Mateman C."/>
            <person name="Pijl A.S."/>
            <person name="de Ridder D."/>
            <person name="Groenen M.A."/>
            <person name="Visser M.E."/>
            <person name="Megens H.J."/>
        </authorList>
    </citation>
    <scope>NUCLEOTIDE SEQUENCE [LARGE SCALE GENOMIC DNA]</scope>
    <source>
        <strain evidence="2">WM2013NL</strain>
        <tissue evidence="2">Head and thorax</tissue>
    </source>
</reference>
<evidence type="ECO:0000313" key="3">
    <source>
        <dbReference type="Proteomes" id="UP000037510"/>
    </source>
</evidence>
<keyword evidence="3" id="KW-1185">Reference proteome</keyword>
<organism evidence="2 3">
    <name type="scientific">Operophtera brumata</name>
    <name type="common">Winter moth</name>
    <name type="synonym">Phalaena brumata</name>
    <dbReference type="NCBI Taxonomy" id="104452"/>
    <lineage>
        <taxon>Eukaryota</taxon>
        <taxon>Metazoa</taxon>
        <taxon>Ecdysozoa</taxon>
        <taxon>Arthropoda</taxon>
        <taxon>Hexapoda</taxon>
        <taxon>Insecta</taxon>
        <taxon>Pterygota</taxon>
        <taxon>Neoptera</taxon>
        <taxon>Endopterygota</taxon>
        <taxon>Lepidoptera</taxon>
        <taxon>Glossata</taxon>
        <taxon>Ditrysia</taxon>
        <taxon>Geometroidea</taxon>
        <taxon>Geometridae</taxon>
        <taxon>Larentiinae</taxon>
        <taxon>Operophtera</taxon>
    </lineage>
</organism>
<accession>A0A0L7KJS1</accession>